<dbReference type="EMBL" id="HF582854">
    <property type="protein sequence ID" value="CCQ36088.1"/>
    <property type="molecule type" value="Genomic_DNA"/>
</dbReference>
<organism evidence="2 3">
    <name type="scientific">Natronomonas moolapensis (strain DSM 18674 / CECT 7526 / JCM 14361 / 8.8.11)</name>
    <dbReference type="NCBI Taxonomy" id="268739"/>
    <lineage>
        <taxon>Archaea</taxon>
        <taxon>Methanobacteriati</taxon>
        <taxon>Methanobacteriota</taxon>
        <taxon>Stenosarchaea group</taxon>
        <taxon>Halobacteria</taxon>
        <taxon>Halobacteriales</taxon>
        <taxon>Natronomonadaceae</taxon>
        <taxon>Natronomonas</taxon>
    </lineage>
</organism>
<reference evidence="2 3" key="1">
    <citation type="journal article" date="2013" name="Genome Announc.">
        <title>Genome of the haloarchaeon Natronomonas moolapensis, a neutrophilic member of a previously haloalkaliphilic genus.</title>
        <authorList>
            <person name="Dyall-Smith M.L."/>
            <person name="Pfeiffer F."/>
            <person name="Oberwinkler T."/>
            <person name="Klee K."/>
            <person name="Rampp M."/>
            <person name="Palm P."/>
            <person name="Gross K."/>
            <person name="Schuster S.C."/>
            <person name="Oesterhelt D."/>
        </authorList>
    </citation>
    <scope>NUCLEOTIDE SEQUENCE [LARGE SCALE GENOMIC DNA]</scope>
    <source>
        <strain evidence="3">DSM 18674 / JCM 14361 / 8.8.11</strain>
    </source>
</reference>
<dbReference type="KEGG" id="nmo:Nmlp_1900"/>
<dbReference type="AlphaFoldDB" id="M1XKL0"/>
<keyword evidence="1" id="KW-0472">Membrane</keyword>
<protein>
    <submittedName>
        <fullName evidence="2">Uncharacterized protein</fullName>
    </submittedName>
</protein>
<proteinExistence type="predicted"/>
<keyword evidence="3" id="KW-1185">Reference proteome</keyword>
<name>M1XKL0_NATM8</name>
<dbReference type="GeneID" id="14650970"/>
<evidence type="ECO:0000313" key="3">
    <source>
        <dbReference type="Proteomes" id="UP000011867"/>
    </source>
</evidence>
<dbReference type="RefSeq" id="WP_015408912.1">
    <property type="nucleotide sequence ID" value="NC_020388.1"/>
</dbReference>
<dbReference type="Proteomes" id="UP000011867">
    <property type="component" value="Chromosome"/>
</dbReference>
<sequence length="155" mass="16179">MFGPPLDAWYVWIGLAIVSSTAVGAVTALPSAVPPDASGAARTVDGVAASEHAAVGKHPLSNAEAVRIGSDSVSLRGPGGTEHAAFGYGPVVPVLDDPELRATLRGDPPERAFRTPAEFERAVRHARAAKPQWQGADRLVVRRIDWEGTDVVLAG</sequence>
<evidence type="ECO:0000313" key="2">
    <source>
        <dbReference type="EMBL" id="CCQ36088.1"/>
    </source>
</evidence>
<keyword evidence="1" id="KW-0812">Transmembrane</keyword>
<gene>
    <name evidence="2" type="ordered locus">Nmlp_1900</name>
</gene>
<dbReference type="eggNOG" id="arCOG04673">
    <property type="taxonomic scope" value="Archaea"/>
</dbReference>
<dbReference type="STRING" id="268739.Nmlp_1900"/>
<keyword evidence="1" id="KW-1133">Transmembrane helix</keyword>
<dbReference type="HOGENOM" id="CLU_1615280_0_0_2"/>
<dbReference type="OrthoDB" id="157493at2157"/>
<dbReference type="InterPro" id="IPR055707">
    <property type="entry name" value="DUF7283"/>
</dbReference>
<dbReference type="Pfam" id="PF23954">
    <property type="entry name" value="DUF7283"/>
    <property type="match status" value="1"/>
</dbReference>
<feature type="transmembrane region" description="Helical" evidence="1">
    <location>
        <begin position="12"/>
        <end position="33"/>
    </location>
</feature>
<evidence type="ECO:0000256" key="1">
    <source>
        <dbReference type="SAM" id="Phobius"/>
    </source>
</evidence>
<accession>M1XKL0</accession>